<reference evidence="2 3" key="1">
    <citation type="journal article" date="1999" name="Science">
        <title>Genome sequence of the radioresistant bacterium Deinococcus radiodurans R1.</title>
        <authorList>
            <person name="White O."/>
            <person name="Eisen J.A."/>
            <person name="Heidelberg J.F."/>
            <person name="Hickey E.K."/>
            <person name="Peterson J.D."/>
            <person name="Dodson R.J."/>
            <person name="Haft D.H."/>
            <person name="Gwinn M.L."/>
            <person name="Nelson W.C."/>
            <person name="Richardson D.L."/>
            <person name="Moffat K.S."/>
            <person name="Qin H."/>
            <person name="Jiang L."/>
            <person name="Pamphile W."/>
            <person name="Crosby M."/>
            <person name="Shen M."/>
            <person name="Vamathevan J.J."/>
            <person name="Lam P."/>
            <person name="McDonald L."/>
            <person name="Utterback T."/>
            <person name="Zalewski C."/>
            <person name="Makarova K.S."/>
            <person name="Aravind L."/>
            <person name="Daly M.J."/>
            <person name="Minton K.W."/>
            <person name="Fleischmann R.D."/>
            <person name="Ketchum K.A."/>
            <person name="Nelson K.E."/>
            <person name="Salzberg S."/>
            <person name="Smith H.O."/>
            <person name="Venter J.C."/>
            <person name="Fraser C.M."/>
        </authorList>
    </citation>
    <scope>NUCLEOTIDE SEQUENCE [LARGE SCALE GENOMIC DNA]</scope>
    <source>
        <strain evidence="3">ATCC 13939 / DSM 20539 / JCM 16871 / LMG 4051 / NBRC 15346 / NCIMB 9279 / R1 / VKM B-1422</strain>
    </source>
</reference>
<feature type="transmembrane region" description="Helical" evidence="1">
    <location>
        <begin position="12"/>
        <end position="32"/>
    </location>
</feature>
<keyword evidence="1" id="KW-0472">Membrane</keyword>
<evidence type="ECO:0000256" key="1">
    <source>
        <dbReference type="SAM" id="Phobius"/>
    </source>
</evidence>
<dbReference type="HOGENOM" id="CLU_211420_0_0_0"/>
<dbReference type="PaxDb" id="243230-DR_1429"/>
<protein>
    <submittedName>
        <fullName evidence="2">Uncharacterized protein</fullName>
    </submittedName>
</protein>
<dbReference type="Proteomes" id="UP000002524">
    <property type="component" value="Chromosome 1"/>
</dbReference>
<keyword evidence="3" id="KW-1185">Reference proteome</keyword>
<evidence type="ECO:0000313" key="3">
    <source>
        <dbReference type="Proteomes" id="UP000002524"/>
    </source>
</evidence>
<proteinExistence type="predicted"/>
<sequence length="67" mass="7213">MRAATRYPPPMLLWFVVIFILLSATGILYLTLGPLKTAANVSTLRAFAAVQYLCAAILALARAFGKA</sequence>
<feature type="transmembrane region" description="Helical" evidence="1">
    <location>
        <begin position="44"/>
        <end position="64"/>
    </location>
</feature>
<keyword evidence="1" id="KW-1133">Transmembrane helix</keyword>
<dbReference type="PIR" id="C75397">
    <property type="entry name" value="C75397"/>
</dbReference>
<accession>Q9RUF7</accession>
<name>Q9RUF7_DEIRA</name>
<dbReference type="STRING" id="243230.DR_1429"/>
<dbReference type="KEGG" id="dra:DR_1429"/>
<dbReference type="PATRIC" id="fig|243230.17.peg.1625"/>
<evidence type="ECO:0000313" key="2">
    <source>
        <dbReference type="EMBL" id="AAF11003.1"/>
    </source>
</evidence>
<organism evidence="2 3">
    <name type="scientific">Deinococcus radiodurans (strain ATCC 13939 / DSM 20539 / JCM 16871 / CCUG 27074 / LMG 4051 / NBRC 15346 / NCIMB 9279 / VKM B-1422 / R1)</name>
    <dbReference type="NCBI Taxonomy" id="243230"/>
    <lineage>
        <taxon>Bacteria</taxon>
        <taxon>Thermotogati</taxon>
        <taxon>Deinococcota</taxon>
        <taxon>Deinococci</taxon>
        <taxon>Deinococcales</taxon>
        <taxon>Deinococcaceae</taxon>
        <taxon>Deinococcus</taxon>
    </lineage>
</organism>
<keyword evidence="1" id="KW-0812">Transmembrane</keyword>
<gene>
    <name evidence="2" type="ordered locus">DR_1429</name>
</gene>
<dbReference type="AlphaFoldDB" id="Q9RUF7"/>
<dbReference type="InParanoid" id="Q9RUF7"/>
<dbReference type="EMBL" id="AE000513">
    <property type="protein sequence ID" value="AAF11003.1"/>
    <property type="molecule type" value="Genomic_DNA"/>
</dbReference>
<dbReference type="EnsemblBacteria" id="AAF11003">
    <property type="protein sequence ID" value="AAF11003"/>
    <property type="gene ID" value="DR_1429"/>
</dbReference>